<accession>A0A660KVA3</accession>
<evidence type="ECO:0000313" key="3">
    <source>
        <dbReference type="Proteomes" id="UP000278962"/>
    </source>
</evidence>
<feature type="region of interest" description="Disordered" evidence="1">
    <location>
        <begin position="37"/>
        <end position="91"/>
    </location>
</feature>
<evidence type="ECO:0000313" key="2">
    <source>
        <dbReference type="EMBL" id="RKQ84988.1"/>
    </source>
</evidence>
<sequence>MPEAFSVRINRRDGIVEIDGPDKDWITEQLDRLSVVYTEPPGSAATSTASTSASEGVKSTTKAAGTEATGTRSRRSGKSSTTRASRKPELEQALTTEIKTALEAYIEERASGWKSKTGQAAIIATFLMDNVSWGGWIDPDDLYTVYSVMGITDAPSNFRSQISNARQRNGYFGAWTDGRAQLTHGGERFGRHGSTGS</sequence>
<comment type="caution">
    <text evidence="2">The sequence shown here is derived from an EMBL/GenBank/DDBJ whole genome shotgun (WGS) entry which is preliminary data.</text>
</comment>
<evidence type="ECO:0000256" key="1">
    <source>
        <dbReference type="SAM" id="MobiDB-lite"/>
    </source>
</evidence>
<dbReference type="EMBL" id="RBIL01000003">
    <property type="protein sequence ID" value="RKQ84988.1"/>
    <property type="molecule type" value="Genomic_DNA"/>
</dbReference>
<gene>
    <name evidence="2" type="ORF">C8N24_6619</name>
</gene>
<reference evidence="2 3" key="1">
    <citation type="submission" date="2018-10" db="EMBL/GenBank/DDBJ databases">
        <title>Genomic Encyclopedia of Archaeal and Bacterial Type Strains, Phase II (KMG-II): from individual species to whole genera.</title>
        <authorList>
            <person name="Goeker M."/>
        </authorList>
    </citation>
    <scope>NUCLEOTIDE SEQUENCE [LARGE SCALE GENOMIC DNA]</scope>
    <source>
        <strain evidence="2 3">DSM 14954</strain>
    </source>
</reference>
<feature type="compositionally biased region" description="Low complexity" evidence="1">
    <location>
        <begin position="43"/>
        <end position="71"/>
    </location>
</feature>
<dbReference type="RefSeq" id="WP_121258558.1">
    <property type="nucleotide sequence ID" value="NZ_RBIL01000003.1"/>
</dbReference>
<protein>
    <submittedName>
        <fullName evidence="2">Uncharacterized protein</fullName>
    </submittedName>
</protein>
<name>A0A660KVA3_9ACTN</name>
<dbReference type="Proteomes" id="UP000278962">
    <property type="component" value="Unassembled WGS sequence"/>
</dbReference>
<proteinExistence type="predicted"/>
<organism evidence="2 3">
    <name type="scientific">Solirubrobacter pauli</name>
    <dbReference type="NCBI Taxonomy" id="166793"/>
    <lineage>
        <taxon>Bacteria</taxon>
        <taxon>Bacillati</taxon>
        <taxon>Actinomycetota</taxon>
        <taxon>Thermoleophilia</taxon>
        <taxon>Solirubrobacterales</taxon>
        <taxon>Solirubrobacteraceae</taxon>
        <taxon>Solirubrobacter</taxon>
    </lineage>
</organism>
<dbReference type="AlphaFoldDB" id="A0A660KVA3"/>
<keyword evidence="3" id="KW-1185">Reference proteome</keyword>